<organism evidence="7 8">
    <name type="scientific">Paracoccus sphaerophysae</name>
    <dbReference type="NCBI Taxonomy" id="690417"/>
    <lineage>
        <taxon>Bacteria</taxon>
        <taxon>Pseudomonadati</taxon>
        <taxon>Pseudomonadota</taxon>
        <taxon>Alphaproteobacteria</taxon>
        <taxon>Rhodobacterales</taxon>
        <taxon>Paracoccaceae</taxon>
        <taxon>Paracoccus</taxon>
    </lineage>
</organism>
<dbReference type="CDD" id="cd02022">
    <property type="entry name" value="DPCK"/>
    <property type="match status" value="1"/>
</dbReference>
<dbReference type="STRING" id="690417.IC63_01555"/>
<dbReference type="EC" id="2.7.1.24" evidence="5 6"/>
<dbReference type="AlphaFoldDB" id="A0A099FGW7"/>
<evidence type="ECO:0000313" key="8">
    <source>
        <dbReference type="Proteomes" id="UP000029917"/>
    </source>
</evidence>
<dbReference type="Proteomes" id="UP000029917">
    <property type="component" value="Unassembled WGS sequence"/>
</dbReference>
<dbReference type="HAMAP" id="MF_00376">
    <property type="entry name" value="Dephospho_CoA_kinase"/>
    <property type="match status" value="1"/>
</dbReference>
<dbReference type="UniPathway" id="UPA00241">
    <property type="reaction ID" value="UER00356"/>
</dbReference>
<dbReference type="Pfam" id="PF01121">
    <property type="entry name" value="CoaE"/>
    <property type="match status" value="1"/>
</dbReference>
<dbReference type="SUPFAM" id="SSF52540">
    <property type="entry name" value="P-loop containing nucleoside triphosphate hydrolases"/>
    <property type="match status" value="1"/>
</dbReference>
<proteinExistence type="inferred from homology"/>
<dbReference type="InterPro" id="IPR027417">
    <property type="entry name" value="P-loop_NTPase"/>
</dbReference>
<comment type="caution">
    <text evidence="7">The sequence shown here is derived from an EMBL/GenBank/DDBJ whole genome shotgun (WGS) entry which is preliminary data.</text>
</comment>
<evidence type="ECO:0000256" key="6">
    <source>
        <dbReference type="NCBIfam" id="TIGR00152"/>
    </source>
</evidence>
<dbReference type="NCBIfam" id="TIGR00152">
    <property type="entry name" value="dephospho-CoA kinase"/>
    <property type="match status" value="1"/>
</dbReference>
<evidence type="ECO:0000256" key="2">
    <source>
        <dbReference type="ARBA" id="ARBA00022741"/>
    </source>
</evidence>
<reference evidence="7 8" key="1">
    <citation type="submission" date="2014-09" db="EMBL/GenBank/DDBJ databases">
        <authorList>
            <person name="McGinnis J.M."/>
            <person name="Wolfgang W.J."/>
        </authorList>
    </citation>
    <scope>NUCLEOTIDE SEQUENCE [LARGE SCALE GENOMIC DNA]</scope>
    <source>
        <strain evidence="7 8">HAMBI 3106</strain>
    </source>
</reference>
<evidence type="ECO:0000256" key="5">
    <source>
        <dbReference type="HAMAP-Rule" id="MF_00376"/>
    </source>
</evidence>
<comment type="catalytic activity">
    <reaction evidence="5">
        <text>3'-dephospho-CoA + ATP = ADP + CoA + H(+)</text>
        <dbReference type="Rhea" id="RHEA:18245"/>
        <dbReference type="ChEBI" id="CHEBI:15378"/>
        <dbReference type="ChEBI" id="CHEBI:30616"/>
        <dbReference type="ChEBI" id="CHEBI:57287"/>
        <dbReference type="ChEBI" id="CHEBI:57328"/>
        <dbReference type="ChEBI" id="CHEBI:456216"/>
        <dbReference type="EC" id="2.7.1.24"/>
    </reaction>
</comment>
<dbReference type="PANTHER" id="PTHR10695">
    <property type="entry name" value="DEPHOSPHO-COA KINASE-RELATED"/>
    <property type="match status" value="1"/>
</dbReference>
<dbReference type="PANTHER" id="PTHR10695:SF46">
    <property type="entry name" value="BIFUNCTIONAL COENZYME A SYNTHASE-RELATED"/>
    <property type="match status" value="1"/>
</dbReference>
<keyword evidence="5" id="KW-0963">Cytoplasm</keyword>
<feature type="binding site" evidence="5">
    <location>
        <begin position="12"/>
        <end position="17"/>
    </location>
    <ligand>
        <name>ATP</name>
        <dbReference type="ChEBI" id="CHEBI:30616"/>
    </ligand>
</feature>
<name>A0A099FGW7_9RHOB</name>
<dbReference type="EMBL" id="JRKS01000002">
    <property type="protein sequence ID" value="KGJ09476.1"/>
    <property type="molecule type" value="Genomic_DNA"/>
</dbReference>
<dbReference type="PROSITE" id="PS51219">
    <property type="entry name" value="DPCK"/>
    <property type="match status" value="1"/>
</dbReference>
<dbReference type="GO" id="GO:0005737">
    <property type="term" value="C:cytoplasm"/>
    <property type="evidence" value="ECO:0007669"/>
    <property type="project" value="UniProtKB-SubCell"/>
</dbReference>
<dbReference type="OrthoDB" id="9812943at2"/>
<keyword evidence="5" id="KW-0808">Transferase</keyword>
<dbReference type="GO" id="GO:0005524">
    <property type="term" value="F:ATP binding"/>
    <property type="evidence" value="ECO:0007669"/>
    <property type="project" value="UniProtKB-UniRule"/>
</dbReference>
<gene>
    <name evidence="5" type="primary">coaE</name>
    <name evidence="7" type="ORF">IC63_01555</name>
</gene>
<evidence type="ECO:0000256" key="4">
    <source>
        <dbReference type="ARBA" id="ARBA00022993"/>
    </source>
</evidence>
<keyword evidence="5 7" id="KW-0418">Kinase</keyword>
<accession>A0A099FGW7</accession>
<reference evidence="7 8" key="2">
    <citation type="submission" date="2014-10" db="EMBL/GenBank/DDBJ databases">
        <title>Paracoccus sanguinis sp. nov., isolated from clinical specimens of New York State patients.</title>
        <authorList>
            <person name="Mingle L.A."/>
            <person name="Cole J.A."/>
            <person name="Lapierre P."/>
            <person name="Musser K.A."/>
        </authorList>
    </citation>
    <scope>NUCLEOTIDE SEQUENCE [LARGE SCALE GENOMIC DNA]</scope>
    <source>
        <strain evidence="7 8">HAMBI 3106</strain>
    </source>
</reference>
<comment type="pathway">
    <text evidence="5">Cofactor biosynthesis; coenzyme A biosynthesis; CoA from (R)-pantothenate: step 5/5.</text>
</comment>
<dbReference type="InterPro" id="IPR001977">
    <property type="entry name" value="Depp_CoAkinase"/>
</dbReference>
<comment type="function">
    <text evidence="5">Catalyzes the phosphorylation of the 3'-hydroxyl group of dephosphocoenzyme A to form coenzyme A.</text>
</comment>
<dbReference type="GO" id="GO:0004140">
    <property type="term" value="F:dephospho-CoA kinase activity"/>
    <property type="evidence" value="ECO:0007669"/>
    <property type="project" value="UniProtKB-UniRule"/>
</dbReference>
<comment type="similarity">
    <text evidence="1 5">Belongs to the CoaE family.</text>
</comment>
<protein>
    <recommendedName>
        <fullName evidence="5 6">Dephospho-CoA kinase</fullName>
        <ecNumber evidence="5 6">2.7.1.24</ecNumber>
    </recommendedName>
    <alternativeName>
        <fullName evidence="5">Dephosphocoenzyme A kinase</fullName>
    </alternativeName>
</protein>
<evidence type="ECO:0000313" key="7">
    <source>
        <dbReference type="EMBL" id="KGJ09476.1"/>
    </source>
</evidence>
<sequence>MSYLLGLTGGIGMGKTTTAAKFAAHGVPVWDADAAVHRLYAPGGAAVPGVGALFPSAVTAAGIDRKLLSQLLAAAPRRLAELEAVVHPLVADDRAAFVAAHADAPVVLLDIPLLFETGAEAQMDGVAVVSAPAEVQRERVLSRPGMTPETLDLILSRQMPDADKRARATWIIPTDSLQAAQAAVAGILADIAQEPQDRPHA</sequence>
<dbReference type="RefSeq" id="WP_036716279.1">
    <property type="nucleotide sequence ID" value="NZ_JRKS01000002.1"/>
</dbReference>
<keyword evidence="8" id="KW-1185">Reference proteome</keyword>
<dbReference type="GO" id="GO:0015937">
    <property type="term" value="P:coenzyme A biosynthetic process"/>
    <property type="evidence" value="ECO:0007669"/>
    <property type="project" value="UniProtKB-UniRule"/>
</dbReference>
<evidence type="ECO:0000256" key="3">
    <source>
        <dbReference type="ARBA" id="ARBA00022840"/>
    </source>
</evidence>
<evidence type="ECO:0000256" key="1">
    <source>
        <dbReference type="ARBA" id="ARBA00009018"/>
    </source>
</evidence>
<comment type="subcellular location">
    <subcellularLocation>
        <location evidence="5">Cytoplasm</location>
    </subcellularLocation>
</comment>
<dbReference type="Gene3D" id="3.40.50.300">
    <property type="entry name" value="P-loop containing nucleotide triphosphate hydrolases"/>
    <property type="match status" value="1"/>
</dbReference>
<keyword evidence="3 5" id="KW-0067">ATP-binding</keyword>
<keyword evidence="2 5" id="KW-0547">Nucleotide-binding</keyword>
<keyword evidence="4 5" id="KW-0173">Coenzyme A biosynthesis</keyword>